<reference evidence="2" key="1">
    <citation type="submission" date="2020-11" db="EMBL/GenBank/DDBJ databases">
        <authorList>
            <person name="Tran Van P."/>
        </authorList>
    </citation>
    <scope>NUCLEOTIDE SEQUENCE</scope>
</reference>
<dbReference type="PANTHER" id="PTHR11079">
    <property type="entry name" value="CYTOSINE DEAMINASE FAMILY MEMBER"/>
    <property type="match status" value="1"/>
</dbReference>
<dbReference type="CDD" id="cd01285">
    <property type="entry name" value="nucleoside_deaminase"/>
    <property type="match status" value="1"/>
</dbReference>
<name>A0A7R8WTH7_9CRUS</name>
<dbReference type="GO" id="GO:0052717">
    <property type="term" value="F:tRNA-specific adenosine-34 deaminase activity"/>
    <property type="evidence" value="ECO:0007669"/>
    <property type="project" value="TreeGrafter"/>
</dbReference>
<dbReference type="OrthoDB" id="408702at2759"/>
<dbReference type="InterPro" id="IPR016193">
    <property type="entry name" value="Cytidine_deaminase-like"/>
</dbReference>
<dbReference type="AlphaFoldDB" id="A0A7R8WTH7"/>
<dbReference type="SUPFAM" id="SSF53927">
    <property type="entry name" value="Cytidine deaminase-like"/>
    <property type="match status" value="1"/>
</dbReference>
<gene>
    <name evidence="2" type="ORF">CTOB1V02_LOCUS15659</name>
</gene>
<dbReference type="GO" id="GO:0002100">
    <property type="term" value="P:tRNA wobble adenosine to inosine editing"/>
    <property type="evidence" value="ECO:0007669"/>
    <property type="project" value="TreeGrafter"/>
</dbReference>
<protein>
    <recommendedName>
        <fullName evidence="1">CMP/dCMP-type deaminase domain-containing protein</fullName>
    </recommendedName>
</protein>
<sequence>MKKALDLAYQAAEQDEVPVGVVIVANQQIIAKAYNQVESLNDITAHAEIMAITSAANYLGSKYLEGCT</sequence>
<accession>A0A7R8WTH7</accession>
<dbReference type="PROSITE" id="PS51747">
    <property type="entry name" value="CYT_DCMP_DEAMINASES_2"/>
    <property type="match status" value="1"/>
</dbReference>
<evidence type="ECO:0000259" key="1">
    <source>
        <dbReference type="PROSITE" id="PS51747"/>
    </source>
</evidence>
<organism evidence="2">
    <name type="scientific">Cyprideis torosa</name>
    <dbReference type="NCBI Taxonomy" id="163714"/>
    <lineage>
        <taxon>Eukaryota</taxon>
        <taxon>Metazoa</taxon>
        <taxon>Ecdysozoa</taxon>
        <taxon>Arthropoda</taxon>
        <taxon>Crustacea</taxon>
        <taxon>Oligostraca</taxon>
        <taxon>Ostracoda</taxon>
        <taxon>Podocopa</taxon>
        <taxon>Podocopida</taxon>
        <taxon>Cytherocopina</taxon>
        <taxon>Cytheroidea</taxon>
        <taxon>Cytherideidae</taxon>
        <taxon>Cyprideis</taxon>
    </lineage>
</organism>
<dbReference type="InterPro" id="IPR002125">
    <property type="entry name" value="CMP_dCMP_dom"/>
</dbReference>
<dbReference type="EMBL" id="OB692742">
    <property type="protein sequence ID" value="CAD7237844.1"/>
    <property type="molecule type" value="Genomic_DNA"/>
</dbReference>
<dbReference type="PANTHER" id="PTHR11079:SF202">
    <property type="entry name" value="TRNA-SPECIFIC ADENOSINE DEAMINASE"/>
    <property type="match status" value="1"/>
</dbReference>
<feature type="non-terminal residue" evidence="2">
    <location>
        <position position="68"/>
    </location>
</feature>
<dbReference type="Pfam" id="PF00383">
    <property type="entry name" value="dCMP_cyt_deam_1"/>
    <property type="match status" value="1"/>
</dbReference>
<evidence type="ECO:0000313" key="2">
    <source>
        <dbReference type="EMBL" id="CAD7237844.1"/>
    </source>
</evidence>
<proteinExistence type="predicted"/>
<feature type="domain" description="CMP/dCMP-type deaminase" evidence="1">
    <location>
        <begin position="1"/>
        <end position="68"/>
    </location>
</feature>
<dbReference type="Gene3D" id="3.40.140.10">
    <property type="entry name" value="Cytidine Deaminase, domain 2"/>
    <property type="match status" value="1"/>
</dbReference>